<dbReference type="GO" id="GO:0004427">
    <property type="term" value="F:inorganic diphosphate phosphatase activity"/>
    <property type="evidence" value="ECO:0007669"/>
    <property type="project" value="InterPro"/>
</dbReference>
<protein>
    <submittedName>
        <fullName evidence="1">Inorganic pyrophosphatase</fullName>
    </submittedName>
</protein>
<dbReference type="InterPro" id="IPR036649">
    <property type="entry name" value="Pyrophosphatase_sf"/>
</dbReference>
<keyword evidence="2" id="KW-1185">Reference proteome</keyword>
<name>A0A2N3XRT2_SACSN</name>
<accession>A0A2N3XRT2</accession>
<dbReference type="STRING" id="994479.GCA_000194155_06316"/>
<dbReference type="GO" id="GO:0005737">
    <property type="term" value="C:cytoplasm"/>
    <property type="evidence" value="ECO:0007669"/>
    <property type="project" value="InterPro"/>
</dbReference>
<gene>
    <name evidence="1" type="ORF">A8926_0921</name>
</gene>
<proteinExistence type="predicted"/>
<evidence type="ECO:0000313" key="2">
    <source>
        <dbReference type="Proteomes" id="UP000233786"/>
    </source>
</evidence>
<dbReference type="AlphaFoldDB" id="A0A2N3XRT2"/>
<dbReference type="Proteomes" id="UP000233786">
    <property type="component" value="Unassembled WGS sequence"/>
</dbReference>
<reference evidence="1" key="1">
    <citation type="submission" date="2017-12" db="EMBL/GenBank/DDBJ databases">
        <title>Sequencing the genomes of 1000 Actinobacteria strains.</title>
        <authorList>
            <person name="Klenk H.-P."/>
        </authorList>
    </citation>
    <scope>NUCLEOTIDE SEQUENCE [LARGE SCALE GENOMIC DNA]</scope>
    <source>
        <strain evidence="1">DSM 44228</strain>
    </source>
</reference>
<dbReference type="GO" id="GO:0006796">
    <property type="term" value="P:phosphate-containing compound metabolic process"/>
    <property type="evidence" value="ECO:0007669"/>
    <property type="project" value="InterPro"/>
</dbReference>
<sequence length="150" mass="16028">MPFGSAGPGLPLTGAASARTNSVPTVADFFANLDDLVATSTVTIDRWRGHAHPRFPDVVYPLDYGHLDNSRSSDGAEVDVFVGTARGAGVISVLLTADPRKRDVELKILLDCTPAEVEQARRFCSEVLGTGGHLVERDDLARGDRSRPGK</sequence>
<dbReference type="SUPFAM" id="SSF50324">
    <property type="entry name" value="Inorganic pyrophosphatase"/>
    <property type="match status" value="1"/>
</dbReference>
<organism evidence="1 2">
    <name type="scientific">Saccharopolyspora spinosa</name>
    <dbReference type="NCBI Taxonomy" id="60894"/>
    <lineage>
        <taxon>Bacteria</taxon>
        <taxon>Bacillati</taxon>
        <taxon>Actinomycetota</taxon>
        <taxon>Actinomycetes</taxon>
        <taxon>Pseudonocardiales</taxon>
        <taxon>Pseudonocardiaceae</taxon>
        <taxon>Saccharopolyspora</taxon>
    </lineage>
</organism>
<evidence type="ECO:0000313" key="1">
    <source>
        <dbReference type="EMBL" id="PKW13396.1"/>
    </source>
</evidence>
<dbReference type="EMBL" id="PJNB01000001">
    <property type="protein sequence ID" value="PKW13396.1"/>
    <property type="molecule type" value="Genomic_DNA"/>
</dbReference>
<comment type="caution">
    <text evidence="1">The sequence shown here is derived from an EMBL/GenBank/DDBJ whole genome shotgun (WGS) entry which is preliminary data.</text>
</comment>
<dbReference type="GO" id="GO:0000287">
    <property type="term" value="F:magnesium ion binding"/>
    <property type="evidence" value="ECO:0007669"/>
    <property type="project" value="InterPro"/>
</dbReference>